<sequence>MGAYRVFKHALSDVSPEDPFVTSVEQSGYAHKISLVSLMEESSRTFTNGAMTKRANKKKAMMARGHPMSMMNFFILSN</sequence>
<dbReference type="STRING" id="592015.HMPREF1705_02739"/>
<comment type="caution">
    <text evidence="1">The sequence shown here is derived from an EMBL/GenBank/DDBJ whole genome shotgun (WGS) entry which is preliminary data.</text>
</comment>
<accession>A0A0T5XAX8</accession>
<organism evidence="1 2">
    <name type="scientific">Acetomicrobium hydrogeniformans ATCC BAA-1850</name>
    <dbReference type="NCBI Taxonomy" id="592015"/>
    <lineage>
        <taxon>Bacteria</taxon>
        <taxon>Thermotogati</taxon>
        <taxon>Synergistota</taxon>
        <taxon>Synergistia</taxon>
        <taxon>Synergistales</taxon>
        <taxon>Acetomicrobiaceae</taxon>
        <taxon>Acetomicrobium</taxon>
    </lineage>
</organism>
<proteinExistence type="predicted"/>
<dbReference type="EMBL" id="ACJX03000001">
    <property type="protein sequence ID" value="KRT35507.1"/>
    <property type="molecule type" value="Genomic_DNA"/>
</dbReference>
<keyword evidence="2" id="KW-1185">Reference proteome</keyword>
<dbReference type="Proteomes" id="UP000005273">
    <property type="component" value="Unassembled WGS sequence"/>
</dbReference>
<protein>
    <submittedName>
        <fullName evidence="1">Uncharacterized protein</fullName>
    </submittedName>
</protein>
<name>A0A0T5XAX8_9BACT</name>
<evidence type="ECO:0000313" key="1">
    <source>
        <dbReference type="EMBL" id="KRT35507.1"/>
    </source>
</evidence>
<evidence type="ECO:0000313" key="2">
    <source>
        <dbReference type="Proteomes" id="UP000005273"/>
    </source>
</evidence>
<dbReference type="AlphaFoldDB" id="A0A0T5XAX8"/>
<reference evidence="2" key="1">
    <citation type="submission" date="2012-09" db="EMBL/GenBank/DDBJ databases">
        <authorList>
            <person name="Weinstock G."/>
            <person name="Sodergren E."/>
            <person name="Clifton S."/>
            <person name="Fulton L."/>
            <person name="Fulton B."/>
            <person name="Courtney L."/>
            <person name="Fronick C."/>
            <person name="Harrison M."/>
            <person name="Strong C."/>
            <person name="Farmer C."/>
            <person name="Delehaunty K."/>
            <person name="Markovic C."/>
            <person name="Hall O."/>
            <person name="Minx P."/>
            <person name="Tomlinson C."/>
            <person name="Mitreva M."/>
            <person name="Nelson J."/>
            <person name="Hou S."/>
            <person name="Wollam A."/>
            <person name="Pepin K.H."/>
            <person name="Johnson M."/>
            <person name="Bhonagiri V."/>
            <person name="Nash W.E."/>
            <person name="Suruliraj S."/>
            <person name="Warren W."/>
            <person name="Chinwalla A."/>
            <person name="Mardis E.R."/>
            <person name="Wilson R.K."/>
        </authorList>
    </citation>
    <scope>NUCLEOTIDE SEQUENCE [LARGE SCALE GENOMIC DNA]</scope>
    <source>
        <strain evidence="2">OS1</strain>
    </source>
</reference>
<gene>
    <name evidence="1" type="ORF">HMPREF1705_02739</name>
</gene>